<dbReference type="PROSITE" id="PS00455">
    <property type="entry name" value="AMP_BINDING"/>
    <property type="match status" value="1"/>
</dbReference>
<evidence type="ECO:0000256" key="1">
    <source>
        <dbReference type="ARBA" id="ARBA00006432"/>
    </source>
</evidence>
<dbReference type="Pfam" id="PF13193">
    <property type="entry name" value="AMP-binding_C"/>
    <property type="match status" value="1"/>
</dbReference>
<dbReference type="InterPro" id="IPR045851">
    <property type="entry name" value="AMP-bd_C_sf"/>
</dbReference>
<evidence type="ECO:0000259" key="3">
    <source>
        <dbReference type="Pfam" id="PF00501"/>
    </source>
</evidence>
<keyword evidence="2" id="KW-0436">Ligase</keyword>
<accession>A0A926EMA3</accession>
<dbReference type="SUPFAM" id="SSF56801">
    <property type="entry name" value="Acetyl-CoA synthetase-like"/>
    <property type="match status" value="1"/>
</dbReference>
<dbReference type="Gene3D" id="3.40.50.980">
    <property type="match status" value="2"/>
</dbReference>
<dbReference type="RefSeq" id="WP_262394759.1">
    <property type="nucleotide sequence ID" value="NZ_JACRTD010000003.1"/>
</dbReference>
<protein>
    <submittedName>
        <fullName evidence="5">AMP-binding protein</fullName>
    </submittedName>
</protein>
<feature type="domain" description="AMP-dependent synthetase/ligase" evidence="3">
    <location>
        <begin position="13"/>
        <end position="403"/>
    </location>
</feature>
<evidence type="ECO:0000313" key="6">
    <source>
        <dbReference type="Proteomes" id="UP000623678"/>
    </source>
</evidence>
<dbReference type="EMBL" id="JACRTD010000003">
    <property type="protein sequence ID" value="MBC8584975.1"/>
    <property type="molecule type" value="Genomic_DNA"/>
</dbReference>
<dbReference type="GO" id="GO:0031956">
    <property type="term" value="F:medium-chain fatty acid-CoA ligase activity"/>
    <property type="evidence" value="ECO:0007669"/>
    <property type="project" value="TreeGrafter"/>
</dbReference>
<dbReference type="AlphaFoldDB" id="A0A926EMA3"/>
<keyword evidence="6" id="KW-1185">Reference proteome</keyword>
<dbReference type="InterPro" id="IPR025110">
    <property type="entry name" value="AMP-bd_C"/>
</dbReference>
<dbReference type="InterPro" id="IPR020845">
    <property type="entry name" value="AMP-binding_CS"/>
</dbReference>
<comment type="similarity">
    <text evidence="1">Belongs to the ATP-dependent AMP-binding enzyme family.</text>
</comment>
<comment type="caution">
    <text evidence="5">The sequence shown here is derived from an EMBL/GenBank/DDBJ whole genome shotgun (WGS) entry which is preliminary data.</text>
</comment>
<reference evidence="5" key="1">
    <citation type="submission" date="2020-08" db="EMBL/GenBank/DDBJ databases">
        <title>Genome public.</title>
        <authorList>
            <person name="Liu C."/>
            <person name="Sun Q."/>
        </authorList>
    </citation>
    <scope>NUCLEOTIDE SEQUENCE</scope>
    <source>
        <strain evidence="5">NSJ-64</strain>
    </source>
</reference>
<evidence type="ECO:0000313" key="5">
    <source>
        <dbReference type="EMBL" id="MBC8584975.1"/>
    </source>
</evidence>
<dbReference type="PANTHER" id="PTHR43201:SF5">
    <property type="entry name" value="MEDIUM-CHAIN ACYL-COA LIGASE ACSF2, MITOCHONDRIAL"/>
    <property type="match status" value="1"/>
</dbReference>
<dbReference type="GO" id="GO:0006631">
    <property type="term" value="P:fatty acid metabolic process"/>
    <property type="evidence" value="ECO:0007669"/>
    <property type="project" value="TreeGrafter"/>
</dbReference>
<dbReference type="FunFam" id="3.40.50.12780:FF:000003">
    <property type="entry name" value="Long-chain-fatty-acid--CoA ligase FadD"/>
    <property type="match status" value="1"/>
</dbReference>
<gene>
    <name evidence="5" type="ORF">H8705_05200</name>
</gene>
<organism evidence="5 6">
    <name type="scientific">Youxingia wuxianensis</name>
    <dbReference type="NCBI Taxonomy" id="2763678"/>
    <lineage>
        <taxon>Bacteria</taxon>
        <taxon>Bacillati</taxon>
        <taxon>Bacillota</taxon>
        <taxon>Clostridia</taxon>
        <taxon>Eubacteriales</taxon>
        <taxon>Oscillospiraceae</taxon>
        <taxon>Youxingia</taxon>
    </lineage>
</organism>
<evidence type="ECO:0000259" key="4">
    <source>
        <dbReference type="Pfam" id="PF13193"/>
    </source>
</evidence>
<proteinExistence type="inferred from homology"/>
<dbReference type="PANTHER" id="PTHR43201">
    <property type="entry name" value="ACYL-COA SYNTHETASE"/>
    <property type="match status" value="1"/>
</dbReference>
<dbReference type="FunFam" id="3.30.300.30:FF:000008">
    <property type="entry name" value="2,3-dihydroxybenzoate-AMP ligase"/>
    <property type="match status" value="1"/>
</dbReference>
<dbReference type="Gene3D" id="3.30.300.30">
    <property type="match status" value="1"/>
</dbReference>
<dbReference type="CDD" id="cd05917">
    <property type="entry name" value="FACL_like_2"/>
    <property type="match status" value="1"/>
</dbReference>
<dbReference type="InterPro" id="IPR000873">
    <property type="entry name" value="AMP-dep_synth/lig_dom"/>
</dbReference>
<dbReference type="Gene3D" id="2.30.38.10">
    <property type="entry name" value="Luciferase, Domain 3"/>
    <property type="match status" value="1"/>
</dbReference>
<evidence type="ECO:0000256" key="2">
    <source>
        <dbReference type="ARBA" id="ARBA00022598"/>
    </source>
</evidence>
<sequence length="554" mass="62654">MNELVSITVGKLLEQVANTYPDDQAVKYIDRPFDTTWREFNEKCDQIAKGFLRLGIKKGDHVAIWATNVPEWLLTFFACAKMGAVLVTVNTSYKVFELEYLLRQSDSKAMVMISGFKDANYVDIVNELCPTLKDCEPGNYVNPMLPFLKDIIFVGEETPAGMIPWNDLYTLAEEYPQEEYRAIFESIDPHDVVNMQYTSGTTGFPKGVMLTHYNIVNNGKAIGDCMKFSHDDKLCIPVPFFHCFGMVLAVMASLTHATAMVPIEYYRPTSVMQALQEEECTAVHGVPTMFIAMLEHPDFKTYKFPRLRTGIMAGSPCPVKVMQQVVEEMGMREITITYGQTEASPATTMTTTDDSIELRVTTVGRSMPFVETKIVDPDTGETLGPNQPGEFCSRGYNTMKGYYKMEEATRQVIDEDGWLHSGDLAMVDENGYYKITGRIKDMIIRGGENIYPKEIEEFLYTHPMVKDVQVIGVPSKQYGEEVMACIILREEAKLSEQDVKDFIRANMARHKVPKYVAFMDDFPMTASGKIQKFKLREMAVEMLHLEDAASIETA</sequence>
<dbReference type="Pfam" id="PF00501">
    <property type="entry name" value="AMP-binding"/>
    <property type="match status" value="1"/>
</dbReference>
<feature type="domain" description="AMP-binding enzyme C-terminal" evidence="4">
    <location>
        <begin position="454"/>
        <end position="529"/>
    </location>
</feature>
<dbReference type="Proteomes" id="UP000623678">
    <property type="component" value="Unassembled WGS sequence"/>
</dbReference>
<name>A0A926EMA3_9FIRM</name>